<evidence type="ECO:0000256" key="5">
    <source>
        <dbReference type="ARBA" id="ARBA00023136"/>
    </source>
</evidence>
<dbReference type="PANTHER" id="PTHR43701">
    <property type="entry name" value="MEMBRANE TRANSPORTER PROTEIN MJ0441-RELATED"/>
    <property type="match status" value="1"/>
</dbReference>
<evidence type="ECO:0000256" key="3">
    <source>
        <dbReference type="ARBA" id="ARBA00022692"/>
    </source>
</evidence>
<keyword evidence="3 6" id="KW-0812">Transmembrane</keyword>
<reference evidence="8" key="2">
    <citation type="submission" date="2024-06" db="EMBL/GenBank/DDBJ databases">
        <title>Micromonospora mangrovi CCTCC AA 2012012 genome sequences.</title>
        <authorList>
            <person name="Gao J."/>
        </authorList>
    </citation>
    <scope>NUCLEOTIDE SEQUENCE</scope>
    <source>
        <strain evidence="8">CCTCC AA 2012012</strain>
    </source>
</reference>
<dbReference type="GO" id="GO:0005886">
    <property type="term" value="C:plasma membrane"/>
    <property type="evidence" value="ECO:0007669"/>
    <property type="project" value="UniProtKB-SubCell"/>
</dbReference>
<proteinExistence type="inferred from homology"/>
<dbReference type="AlphaFoldDB" id="A0AAU7MGR8"/>
<evidence type="ECO:0000256" key="4">
    <source>
        <dbReference type="ARBA" id="ARBA00022989"/>
    </source>
</evidence>
<sequence>MRKLLILALVGLAAQLVDGALGMAYGLTSSTLLLFAGVAPAAASASVHLAEIGTTLAAGLSHWRFGNVDWRVVGRIAVPGAIGAFAGATFLSSISTESAAPWMAGILFTLGAYLLVRFSRPLRANRAAGPLRARFLGPLGLVAGFVDATGGGGWGPVATPALLVSGRMEPRKVIGSVDTAEFVVAGAASIGFLIGLGSQGFLLPTVAALLIGGLVAAPIAAWLVRIVPAQLLGATIGGVIVLSNARTLLRAGEADGAVPAVVYGLLTAGWVVAVALAVRALRRTRRARALAEAALLTTDTVTAPAAGAAGATTSAASEQPRPLAAAVEG</sequence>
<feature type="transmembrane region" description="Helical" evidence="6">
    <location>
        <begin position="72"/>
        <end position="93"/>
    </location>
</feature>
<dbReference type="EMBL" id="CP159342">
    <property type="protein sequence ID" value="XCH77288.1"/>
    <property type="molecule type" value="Genomic_DNA"/>
</dbReference>
<dbReference type="RefSeq" id="WP_350938457.1">
    <property type="nucleotide sequence ID" value="NZ_CP157762.1"/>
</dbReference>
<evidence type="ECO:0000256" key="1">
    <source>
        <dbReference type="ARBA" id="ARBA00004141"/>
    </source>
</evidence>
<dbReference type="EMBL" id="CP157762">
    <property type="protein sequence ID" value="XBP96582.1"/>
    <property type="molecule type" value="Genomic_DNA"/>
</dbReference>
<comment type="similarity">
    <text evidence="2 6">Belongs to the 4-toluene sulfonate uptake permease (TSUP) (TC 2.A.102) family.</text>
</comment>
<dbReference type="PANTHER" id="PTHR43701:SF12">
    <property type="entry name" value="MEMBRANE TRANSPORTER PROTEIN YTNM-RELATED"/>
    <property type="match status" value="1"/>
</dbReference>
<keyword evidence="4 6" id="KW-1133">Transmembrane helix</keyword>
<keyword evidence="5 6" id="KW-0472">Membrane</keyword>
<keyword evidence="6" id="KW-1003">Cell membrane</keyword>
<protein>
    <recommendedName>
        <fullName evidence="6">Probable membrane transporter protein</fullName>
    </recommendedName>
</protein>
<dbReference type="InterPro" id="IPR051598">
    <property type="entry name" value="TSUP/Inactive_protease-like"/>
</dbReference>
<dbReference type="Pfam" id="PF01925">
    <property type="entry name" value="TauE"/>
    <property type="match status" value="1"/>
</dbReference>
<dbReference type="InterPro" id="IPR002781">
    <property type="entry name" value="TM_pro_TauE-like"/>
</dbReference>
<name>A0AAU7MGR8_9ACTN</name>
<accession>A0AAU7MGR8</accession>
<gene>
    <name evidence="8" type="ORF">ABUL08_02725</name>
    <name evidence="7" type="ORF">VK199_02720</name>
</gene>
<feature type="transmembrane region" description="Helical" evidence="6">
    <location>
        <begin position="99"/>
        <end position="116"/>
    </location>
</feature>
<feature type="transmembrane region" description="Helical" evidence="6">
    <location>
        <begin position="173"/>
        <end position="195"/>
    </location>
</feature>
<feature type="transmembrane region" description="Helical" evidence="6">
    <location>
        <begin position="32"/>
        <end position="60"/>
    </location>
</feature>
<evidence type="ECO:0000256" key="6">
    <source>
        <dbReference type="RuleBase" id="RU363041"/>
    </source>
</evidence>
<evidence type="ECO:0000313" key="8">
    <source>
        <dbReference type="EMBL" id="XCH77288.1"/>
    </source>
</evidence>
<feature type="transmembrane region" description="Helical" evidence="6">
    <location>
        <begin position="261"/>
        <end position="281"/>
    </location>
</feature>
<comment type="subcellular location">
    <subcellularLocation>
        <location evidence="6">Cell membrane</location>
        <topology evidence="6">Multi-pass membrane protein</topology>
    </subcellularLocation>
    <subcellularLocation>
        <location evidence="1">Membrane</location>
        <topology evidence="1">Multi-pass membrane protein</topology>
    </subcellularLocation>
</comment>
<evidence type="ECO:0000256" key="2">
    <source>
        <dbReference type="ARBA" id="ARBA00009142"/>
    </source>
</evidence>
<evidence type="ECO:0000313" key="7">
    <source>
        <dbReference type="EMBL" id="XBP96582.1"/>
    </source>
</evidence>
<organism evidence="7">
    <name type="scientific">Micromonospora sp. CCTCC AA 2012012</name>
    <dbReference type="NCBI Taxonomy" id="3111921"/>
    <lineage>
        <taxon>Bacteria</taxon>
        <taxon>Bacillati</taxon>
        <taxon>Actinomycetota</taxon>
        <taxon>Actinomycetes</taxon>
        <taxon>Micromonosporales</taxon>
        <taxon>Micromonosporaceae</taxon>
        <taxon>Micromonospora</taxon>
    </lineage>
</organism>
<reference evidence="7" key="1">
    <citation type="submission" date="2024-01" db="EMBL/GenBank/DDBJ databases">
        <title>The genome sequence of Micromonospora mangrovi CCTCC AA 2012012.</title>
        <authorList>
            <person name="Gao J."/>
        </authorList>
    </citation>
    <scope>NUCLEOTIDE SEQUENCE</scope>
    <source>
        <strain evidence="7">CCTCC AA 2012012</strain>
    </source>
</reference>
<feature type="transmembrane region" description="Helical" evidence="6">
    <location>
        <begin position="201"/>
        <end position="224"/>
    </location>
</feature>